<proteinExistence type="predicted"/>
<dbReference type="EMBL" id="JABCQG010000021">
    <property type="protein sequence ID" value="MBF0860089.1"/>
    <property type="molecule type" value="Genomic_DNA"/>
</dbReference>
<name>A0ABR9Y819_9PROT</name>
<dbReference type="InterPro" id="IPR011990">
    <property type="entry name" value="TPR-like_helical_dom_sf"/>
</dbReference>
<dbReference type="PANTHER" id="PTHR43628:SF1">
    <property type="entry name" value="CHITIN SYNTHASE REGULATORY FACTOR 2-RELATED"/>
    <property type="match status" value="1"/>
</dbReference>
<feature type="repeat" description="TPR" evidence="1">
    <location>
        <begin position="168"/>
        <end position="201"/>
    </location>
</feature>
<keyword evidence="1" id="KW-0802">TPR repeat</keyword>
<dbReference type="PROSITE" id="PS50005">
    <property type="entry name" value="TPR"/>
    <property type="match status" value="1"/>
</dbReference>
<dbReference type="SUPFAM" id="SSF81901">
    <property type="entry name" value="HCP-like"/>
    <property type="match status" value="1"/>
</dbReference>
<evidence type="ECO:0000313" key="3">
    <source>
        <dbReference type="Proteomes" id="UP000623107"/>
    </source>
</evidence>
<dbReference type="InterPro" id="IPR006597">
    <property type="entry name" value="Sel1-like"/>
</dbReference>
<evidence type="ECO:0000313" key="2">
    <source>
        <dbReference type="EMBL" id="MBF0860089.1"/>
    </source>
</evidence>
<evidence type="ECO:0000256" key="1">
    <source>
        <dbReference type="PROSITE-ProRule" id="PRU00339"/>
    </source>
</evidence>
<organism evidence="2 3">
    <name type="scientific">Gluconobacter vitians</name>
    <dbReference type="NCBI Taxonomy" id="2728102"/>
    <lineage>
        <taxon>Bacteria</taxon>
        <taxon>Pseudomonadati</taxon>
        <taxon>Pseudomonadota</taxon>
        <taxon>Alphaproteobacteria</taxon>
        <taxon>Acetobacterales</taxon>
        <taxon>Acetobacteraceae</taxon>
        <taxon>Gluconobacter</taxon>
    </lineage>
</organism>
<reference evidence="2" key="1">
    <citation type="submission" date="2020-04" db="EMBL/GenBank/DDBJ databases">
        <authorList>
            <person name="Sombolestani A."/>
        </authorList>
    </citation>
    <scope>NUCLEOTIDE SEQUENCE</scope>
    <source>
        <strain evidence="2">LMG 31484</strain>
    </source>
</reference>
<dbReference type="Gene3D" id="1.25.40.10">
    <property type="entry name" value="Tetratricopeptide repeat domain"/>
    <property type="match status" value="1"/>
</dbReference>
<dbReference type="Pfam" id="PF08238">
    <property type="entry name" value="Sel1"/>
    <property type="match status" value="3"/>
</dbReference>
<gene>
    <name evidence="2" type="ORF">HKD24_12830</name>
</gene>
<protein>
    <submittedName>
        <fullName evidence="2">Sel1 repeat family protein</fullName>
    </submittedName>
</protein>
<dbReference type="SMART" id="SM00671">
    <property type="entry name" value="SEL1"/>
    <property type="match status" value="4"/>
</dbReference>
<sequence length="242" mass="25801">MSSGLQDCQDNGISHPVVPLPVPQQVKAQLILAQTHLDAGCAEDAFSCFAIAARSGHPVALNMLGRAYERGWGVTRNPALAACCFEAAVRGGDGWAMFNLADLFFTGEGVPKDYRRAYRLYVDAARSGNAKALNMLGLMHEEGTAPGGRPDPEGARQFYQAAAEGGDCWAWLNLGRLSLEGGEWSDAVEAFTKALDAAVDGVSEAVLGLIRPYVQKPVFQPVLSRCLAKHAVSSDKRVSHAA</sequence>
<dbReference type="InterPro" id="IPR052945">
    <property type="entry name" value="Mitotic_Regulator"/>
</dbReference>
<accession>A0ABR9Y819</accession>
<dbReference type="RefSeq" id="WP_194260634.1">
    <property type="nucleotide sequence ID" value="NZ_JABCQG010000021.1"/>
</dbReference>
<dbReference type="PANTHER" id="PTHR43628">
    <property type="entry name" value="ACTIVATOR OF C KINASE PROTEIN 1-RELATED"/>
    <property type="match status" value="1"/>
</dbReference>
<comment type="caution">
    <text evidence="2">The sequence shown here is derived from an EMBL/GenBank/DDBJ whole genome shotgun (WGS) entry which is preliminary data.</text>
</comment>
<keyword evidence="3" id="KW-1185">Reference proteome</keyword>
<dbReference type="Proteomes" id="UP000623107">
    <property type="component" value="Unassembled WGS sequence"/>
</dbReference>
<dbReference type="InterPro" id="IPR019734">
    <property type="entry name" value="TPR_rpt"/>
</dbReference>
<reference evidence="2" key="2">
    <citation type="submission" date="2020-11" db="EMBL/GenBank/DDBJ databases">
        <title>Description of novel Gluconobacter species.</title>
        <authorList>
            <person name="Cleenwerck I."/>
            <person name="Cnockaert M."/>
            <person name="Borremans W."/>
            <person name="Wieme A.D."/>
            <person name="De Vuyst L."/>
            <person name="Vandamme P."/>
        </authorList>
    </citation>
    <scope>NUCLEOTIDE SEQUENCE</scope>
    <source>
        <strain evidence="2">LMG 31484</strain>
    </source>
</reference>